<keyword evidence="3" id="KW-1185">Reference proteome</keyword>
<reference evidence="2 3" key="1">
    <citation type="submission" date="2022-06" db="EMBL/GenBank/DDBJ databases">
        <title>Halomicroarcula sp. a new haloarchaeum isolate from saline soil.</title>
        <authorList>
            <person name="Strakova D."/>
            <person name="Galisteo C."/>
            <person name="Sanchez-Porro C."/>
            <person name="Ventosa A."/>
        </authorList>
    </citation>
    <scope>NUCLEOTIDE SEQUENCE [LARGE SCALE GENOMIC DNA]</scope>
    <source>
        <strain evidence="2 3">S3CR25-11</strain>
    </source>
</reference>
<dbReference type="Pfam" id="PF12900">
    <property type="entry name" value="Pyridox_ox_2"/>
    <property type="match status" value="1"/>
</dbReference>
<name>A0ABU2FUW3_9EURY</name>
<dbReference type="InterPro" id="IPR012349">
    <property type="entry name" value="Split_barrel_FMN-bd"/>
</dbReference>
<dbReference type="InterPro" id="IPR024747">
    <property type="entry name" value="Pyridox_Oxase-rel"/>
</dbReference>
<comment type="caution">
    <text evidence="2">The sequence shown here is derived from an EMBL/GenBank/DDBJ whole genome shotgun (WGS) entry which is preliminary data.</text>
</comment>
<evidence type="ECO:0000313" key="3">
    <source>
        <dbReference type="Proteomes" id="UP001268864"/>
    </source>
</evidence>
<evidence type="ECO:0000313" key="2">
    <source>
        <dbReference type="EMBL" id="MDS0284560.1"/>
    </source>
</evidence>
<accession>A0ABU2FUW3</accession>
<proteinExistence type="predicted"/>
<dbReference type="EMBL" id="JAMQOS010000009">
    <property type="protein sequence ID" value="MDS0284560.1"/>
    <property type="molecule type" value="Genomic_DNA"/>
</dbReference>
<protein>
    <submittedName>
        <fullName evidence="2">Pyridoxamine 5'-phosphate oxidase family protein</fullName>
    </submittedName>
</protein>
<feature type="region of interest" description="Disordered" evidence="1">
    <location>
        <begin position="1"/>
        <end position="31"/>
    </location>
</feature>
<dbReference type="Proteomes" id="UP001268864">
    <property type="component" value="Unassembled WGS sequence"/>
</dbReference>
<dbReference type="Gene3D" id="2.30.110.10">
    <property type="entry name" value="Electron Transport, Fmn-binding Protein, Chain A"/>
    <property type="match status" value="1"/>
</dbReference>
<sequence>MSETSVEMTDEQRDEFLGRGGTGVLSLSTDEGAPHTVPVSYGYDRAETTFYFRLAVGASHAKGSLPDRPVSFVTYDREDDDWHSVVAEGGLEDVERAGIETETLEGLHRVDIPLVGIFDHPTREVDFEFYRLVPDELVGRVQS</sequence>
<organism evidence="2 3">
    <name type="scientific">Haloarcula onubensis</name>
    <dbReference type="NCBI Taxonomy" id="2950539"/>
    <lineage>
        <taxon>Archaea</taxon>
        <taxon>Methanobacteriati</taxon>
        <taxon>Methanobacteriota</taxon>
        <taxon>Stenosarchaea group</taxon>
        <taxon>Halobacteria</taxon>
        <taxon>Halobacteriales</taxon>
        <taxon>Haloarculaceae</taxon>
        <taxon>Haloarcula</taxon>
    </lineage>
</organism>
<dbReference type="RefSeq" id="WP_310902225.1">
    <property type="nucleotide sequence ID" value="NZ_JAMQOS010000009.1"/>
</dbReference>
<gene>
    <name evidence="2" type="ORF">NDI86_20900</name>
</gene>
<evidence type="ECO:0000256" key="1">
    <source>
        <dbReference type="SAM" id="MobiDB-lite"/>
    </source>
</evidence>
<dbReference type="SUPFAM" id="SSF50475">
    <property type="entry name" value="FMN-binding split barrel"/>
    <property type="match status" value="1"/>
</dbReference>